<sequence>MLSRLRILGMCGALALHGALQAAPLKRPRPPDENGAIFAKQGSTLMPLARLANRHIVDFNAPGNVEQQQSYLNQHYFNESQTLYVLAGEKTTTGSMGPAGEFDRDDTVANCPVTWGVANHEGELPFATLATNYFALSADPTAPRPADYAVLDELATPVLRAAGISSTEIARALAQMRSENESLQTAVALPLLGSSKPLLLANLGGDDGPKHTYTLTLIAEPDQSGKYGMVFHRLNQMARAKKVLFASAFMSNADLDGDGQDEIAITDYTGDSSSFRLLQRVSGTWKLVATAPGPHCMSIRRN</sequence>
<gene>
    <name evidence="2" type="ORF">GTP77_15460</name>
</gene>
<dbReference type="RefSeq" id="WP_161073044.1">
    <property type="nucleotide sequence ID" value="NZ_CP086370.1"/>
</dbReference>
<accession>A0A7X4KN20</accession>
<proteinExistence type="predicted"/>
<keyword evidence="3" id="KW-1185">Reference proteome</keyword>
<evidence type="ECO:0000313" key="2">
    <source>
        <dbReference type="EMBL" id="MYN08728.1"/>
    </source>
</evidence>
<comment type="caution">
    <text evidence="2">The sequence shown here is derived from an EMBL/GenBank/DDBJ whole genome shotgun (WGS) entry which is preliminary data.</text>
</comment>
<evidence type="ECO:0008006" key="4">
    <source>
        <dbReference type="Google" id="ProtNLM"/>
    </source>
</evidence>
<feature type="signal peptide" evidence="1">
    <location>
        <begin position="1"/>
        <end position="22"/>
    </location>
</feature>
<protein>
    <recommendedName>
        <fullName evidence="4">VCBS repeat-containing protein</fullName>
    </recommendedName>
</protein>
<evidence type="ECO:0000313" key="3">
    <source>
        <dbReference type="Proteomes" id="UP000450676"/>
    </source>
</evidence>
<name>A0A7X4KN20_9BURK</name>
<dbReference type="AlphaFoldDB" id="A0A7X4KN20"/>
<reference evidence="2 3" key="1">
    <citation type="submission" date="2019-12" db="EMBL/GenBank/DDBJ databases">
        <title>Novel species isolated from a subtropical stream in China.</title>
        <authorList>
            <person name="Lu H."/>
        </authorList>
    </citation>
    <scope>NUCLEOTIDE SEQUENCE [LARGE SCALE GENOMIC DNA]</scope>
    <source>
        <strain evidence="2 3">FT127W</strain>
    </source>
</reference>
<dbReference type="Proteomes" id="UP000450676">
    <property type="component" value="Unassembled WGS sequence"/>
</dbReference>
<evidence type="ECO:0000256" key="1">
    <source>
        <dbReference type="SAM" id="SignalP"/>
    </source>
</evidence>
<dbReference type="EMBL" id="WWCU01000016">
    <property type="protein sequence ID" value="MYN08728.1"/>
    <property type="molecule type" value="Genomic_DNA"/>
</dbReference>
<keyword evidence="1" id="KW-0732">Signal</keyword>
<feature type="chain" id="PRO_5030511967" description="VCBS repeat-containing protein" evidence="1">
    <location>
        <begin position="23"/>
        <end position="302"/>
    </location>
</feature>
<organism evidence="2 3">
    <name type="scientific">Pseudoduganella aquatica</name>
    <dbReference type="NCBI Taxonomy" id="2660641"/>
    <lineage>
        <taxon>Bacteria</taxon>
        <taxon>Pseudomonadati</taxon>
        <taxon>Pseudomonadota</taxon>
        <taxon>Betaproteobacteria</taxon>
        <taxon>Burkholderiales</taxon>
        <taxon>Oxalobacteraceae</taxon>
        <taxon>Telluria group</taxon>
        <taxon>Pseudoduganella</taxon>
    </lineage>
</organism>